<dbReference type="Pfam" id="PF21248">
    <property type="entry name" value="SoFic-like_C"/>
    <property type="match status" value="1"/>
</dbReference>
<keyword evidence="1" id="KW-0067">ATP-binding</keyword>
<feature type="binding site" evidence="1">
    <location>
        <position position="192"/>
    </location>
    <ligand>
        <name>ATP</name>
        <dbReference type="ChEBI" id="CHEBI:30616"/>
    </ligand>
</feature>
<dbReference type="PIRSF" id="PIRSF038925">
    <property type="entry name" value="AMP-prot_trans"/>
    <property type="match status" value="1"/>
</dbReference>
<evidence type="ECO:0000313" key="6">
    <source>
        <dbReference type="Proteomes" id="UP000576209"/>
    </source>
</evidence>
<dbReference type="Gene3D" id="1.10.3290.10">
    <property type="entry name" value="Fido-like domain"/>
    <property type="match status" value="1"/>
</dbReference>
<feature type="domain" description="Fido" evidence="4">
    <location>
        <begin position="110"/>
        <end position="256"/>
    </location>
</feature>
<proteinExistence type="predicted"/>
<evidence type="ECO:0000256" key="3">
    <source>
        <dbReference type="PIRSR" id="PIRSR640198-2"/>
    </source>
</evidence>
<feature type="active site" evidence="2">
    <location>
        <position position="192"/>
    </location>
</feature>
<dbReference type="AlphaFoldDB" id="A0A840EJS2"/>
<keyword evidence="6" id="KW-1185">Reference proteome</keyword>
<dbReference type="Pfam" id="PF02661">
    <property type="entry name" value="Fic"/>
    <property type="match status" value="1"/>
</dbReference>
<evidence type="ECO:0000256" key="2">
    <source>
        <dbReference type="PIRSR" id="PIRSR640198-1"/>
    </source>
</evidence>
<sequence length="356" mass="41160">MPTWSIESIPNHATLETRKILKILPQVHASLAELKGVAASIPSQSILMNTLALQEARDSSAIENIITTQDALFKAELDLKSFGDLAAKEVQNYNRALQKGVSLVKSRGLITNSTIIDIQEEIERNNAGFRRVPGTELKNAITGATIYTPPQDYDTIMRLMADLQNYINDDEINDYDPLVKMAIIHYQFESIHPFYDGNGRTGRIINILYLIMRGLLNLPILYHSSYIINYKSEYYRLFQEVREQNQWENWILFMVRGVGETAIRTIEKINAIRNLMRQMKSEIRKENKFYSQDLLNTLFQHPYTKIEFVMRDLHVSRLTAANYLNTLAQQGFLRKDKLGKSNYYVNEELMKILNKN</sequence>
<comment type="caution">
    <text evidence="5">The sequence shown here is derived from an EMBL/GenBank/DDBJ whole genome shotgun (WGS) entry which is preliminary data.</text>
</comment>
<dbReference type="InterPro" id="IPR025758">
    <property type="entry name" value="Fic/DOC_N"/>
</dbReference>
<dbReference type="InterPro" id="IPR036597">
    <property type="entry name" value="Fido-like_dom_sf"/>
</dbReference>
<dbReference type="InterPro" id="IPR048770">
    <property type="entry name" value="SoFic-like_C"/>
</dbReference>
<reference evidence="5 6" key="1">
    <citation type="submission" date="2020-08" db="EMBL/GenBank/DDBJ databases">
        <title>Genomic Encyclopedia of Type Strains, Phase IV (KMG-IV): sequencing the most valuable type-strain genomes for metagenomic binning, comparative biology and taxonomic classification.</title>
        <authorList>
            <person name="Goeker M."/>
        </authorList>
    </citation>
    <scope>NUCLEOTIDE SEQUENCE [LARGE SCALE GENOMIC DNA]</scope>
    <source>
        <strain evidence="5 6">DSM 105137</strain>
    </source>
</reference>
<evidence type="ECO:0000256" key="1">
    <source>
        <dbReference type="PIRSR" id="PIRSR038925-1"/>
    </source>
</evidence>
<dbReference type="PANTHER" id="PTHR13504">
    <property type="entry name" value="FIDO DOMAIN-CONTAINING PROTEIN DDB_G0283145"/>
    <property type="match status" value="1"/>
</dbReference>
<feature type="binding site" evidence="1">
    <location>
        <begin position="197"/>
        <end position="203"/>
    </location>
    <ligand>
        <name>ATP</name>
        <dbReference type="ChEBI" id="CHEBI:30616"/>
    </ligand>
</feature>
<name>A0A840EJS2_9BACT</name>
<dbReference type="InterPro" id="IPR026287">
    <property type="entry name" value="SoFic-like"/>
</dbReference>
<accession>A0A840EJS2</accession>
<feature type="binding site" evidence="1">
    <location>
        <position position="234"/>
    </location>
    <ligand>
        <name>ATP</name>
        <dbReference type="ChEBI" id="CHEBI:30616"/>
    </ligand>
</feature>
<feature type="binding site" evidence="3">
    <location>
        <begin position="234"/>
        <end position="235"/>
    </location>
    <ligand>
        <name>ATP</name>
        <dbReference type="ChEBI" id="CHEBI:30616"/>
    </ligand>
</feature>
<dbReference type="EMBL" id="JACIFF010000015">
    <property type="protein sequence ID" value="MBB4081126.1"/>
    <property type="molecule type" value="Genomic_DNA"/>
</dbReference>
<dbReference type="Pfam" id="PF13784">
    <property type="entry name" value="Fic_N"/>
    <property type="match status" value="1"/>
</dbReference>
<dbReference type="InterPro" id="IPR003812">
    <property type="entry name" value="Fido"/>
</dbReference>
<keyword evidence="1" id="KW-0547">Nucleotide-binding</keyword>
<dbReference type="PROSITE" id="PS51459">
    <property type="entry name" value="FIDO"/>
    <property type="match status" value="1"/>
</dbReference>
<protein>
    <submittedName>
        <fullName evidence="5">Fic family protein</fullName>
    </submittedName>
</protein>
<feature type="binding site" evidence="1">
    <location>
        <position position="63"/>
    </location>
    <ligand>
        <name>ATP</name>
        <dbReference type="ChEBI" id="CHEBI:30616"/>
    </ligand>
</feature>
<evidence type="ECO:0000313" key="5">
    <source>
        <dbReference type="EMBL" id="MBB4081126.1"/>
    </source>
</evidence>
<dbReference type="PANTHER" id="PTHR13504:SF35">
    <property type="entry name" value="PROTEIN ADENYLYLTRANSFERASE SOFIC"/>
    <property type="match status" value="1"/>
</dbReference>
<organism evidence="5 6">
    <name type="scientific">Neolewinella aquimaris</name>
    <dbReference type="NCBI Taxonomy" id="1835722"/>
    <lineage>
        <taxon>Bacteria</taxon>
        <taxon>Pseudomonadati</taxon>
        <taxon>Bacteroidota</taxon>
        <taxon>Saprospiria</taxon>
        <taxon>Saprospirales</taxon>
        <taxon>Lewinellaceae</taxon>
        <taxon>Neolewinella</taxon>
    </lineage>
</organism>
<dbReference type="GO" id="GO:0005524">
    <property type="term" value="F:ATP binding"/>
    <property type="evidence" value="ECO:0007669"/>
    <property type="project" value="UniProtKB-KW"/>
</dbReference>
<evidence type="ECO:0000259" key="4">
    <source>
        <dbReference type="PROSITE" id="PS51459"/>
    </source>
</evidence>
<dbReference type="SUPFAM" id="SSF140931">
    <property type="entry name" value="Fic-like"/>
    <property type="match status" value="1"/>
</dbReference>
<dbReference type="InterPro" id="IPR040198">
    <property type="entry name" value="Fido_containing"/>
</dbReference>
<dbReference type="RefSeq" id="WP_183497352.1">
    <property type="nucleotide sequence ID" value="NZ_JACIFF010000015.1"/>
</dbReference>
<dbReference type="Proteomes" id="UP000576209">
    <property type="component" value="Unassembled WGS sequence"/>
</dbReference>
<feature type="binding site" evidence="3">
    <location>
        <begin position="196"/>
        <end position="203"/>
    </location>
    <ligand>
        <name>ATP</name>
        <dbReference type="ChEBI" id="CHEBI:30616"/>
    </ligand>
</feature>
<gene>
    <name evidence="5" type="ORF">GGR28_003773</name>
</gene>